<keyword evidence="12" id="KW-1133">Transmembrane helix</keyword>
<keyword evidence="3" id="KW-0732">Signal</keyword>
<keyword evidence="7" id="KW-0325">Glycoprotein</keyword>
<feature type="disulfide bond" evidence="11">
    <location>
        <begin position="916"/>
        <end position="980"/>
    </location>
</feature>
<comment type="subunit">
    <text evidence="9">Interacts with LGALS1 and laminin.</text>
</comment>
<feature type="disulfide bond" evidence="11">
    <location>
        <begin position="480"/>
        <end position="541"/>
    </location>
</feature>
<dbReference type="Gene3D" id="3.10.250.10">
    <property type="entry name" value="SRCR-like domain"/>
    <property type="match status" value="9"/>
</dbReference>
<feature type="transmembrane region" description="Helical" evidence="12">
    <location>
        <begin position="62"/>
        <end position="82"/>
    </location>
</feature>
<feature type="domain" description="SRCR" evidence="13">
    <location>
        <begin position="99"/>
        <end position="205"/>
    </location>
</feature>
<feature type="disulfide bond" evidence="11">
    <location>
        <begin position="811"/>
        <end position="875"/>
    </location>
</feature>
<evidence type="ECO:0000256" key="6">
    <source>
        <dbReference type="ARBA" id="ARBA00023170"/>
    </source>
</evidence>
<evidence type="ECO:0000256" key="8">
    <source>
        <dbReference type="ARBA" id="ARBA00058074"/>
    </source>
</evidence>
<evidence type="ECO:0000256" key="11">
    <source>
        <dbReference type="PROSITE-ProRule" id="PRU00196"/>
    </source>
</evidence>
<dbReference type="Proteomes" id="UP001152622">
    <property type="component" value="Chromosome 3"/>
</dbReference>
<dbReference type="SUPFAM" id="SSF56487">
    <property type="entry name" value="SRCR-like"/>
    <property type="match status" value="9"/>
</dbReference>
<feature type="disulfide bond" evidence="11">
    <location>
        <begin position="173"/>
        <end position="183"/>
    </location>
</feature>
<dbReference type="PROSITE" id="PS50287">
    <property type="entry name" value="SRCR_2"/>
    <property type="match status" value="8"/>
</dbReference>
<dbReference type="InterPro" id="IPR001190">
    <property type="entry name" value="SRCR"/>
</dbReference>
<protein>
    <recommendedName>
        <fullName evidence="10">Soluble scavenger receptor cysteine-rich domain-containing protein SSC5D</fullName>
    </recommendedName>
</protein>
<feature type="domain" description="SRCR" evidence="13">
    <location>
        <begin position="218"/>
        <end position="318"/>
    </location>
</feature>
<dbReference type="SMART" id="SM00202">
    <property type="entry name" value="SR"/>
    <property type="match status" value="8"/>
</dbReference>
<comment type="subcellular location">
    <subcellularLocation>
        <location evidence="1">Secreted</location>
    </subcellularLocation>
</comment>
<feature type="domain" description="SRCR" evidence="13">
    <location>
        <begin position="554"/>
        <end position="667"/>
    </location>
</feature>
<dbReference type="FunFam" id="3.10.250.10:FF:000005">
    <property type="entry name" value="Neurotrypsin isoform A"/>
    <property type="match status" value="1"/>
</dbReference>
<proteinExistence type="predicted"/>
<feature type="disulfide bond" evidence="11">
    <location>
        <begin position="741"/>
        <end position="751"/>
    </location>
</feature>
<dbReference type="AlphaFoldDB" id="A0A9Q1FZJ1"/>
<feature type="domain" description="SRCR" evidence="13">
    <location>
        <begin position="786"/>
        <end position="886"/>
    </location>
</feature>
<evidence type="ECO:0000313" key="15">
    <source>
        <dbReference type="Proteomes" id="UP001152622"/>
    </source>
</evidence>
<keyword evidence="15" id="KW-1185">Reference proteome</keyword>
<accession>A0A9Q1FZJ1</accession>
<feature type="domain" description="SRCR" evidence="13">
    <location>
        <begin position="442"/>
        <end position="542"/>
    </location>
</feature>
<evidence type="ECO:0000256" key="3">
    <source>
        <dbReference type="ARBA" id="ARBA00022729"/>
    </source>
</evidence>
<dbReference type="PROSITE" id="PS00420">
    <property type="entry name" value="SRCR_1"/>
    <property type="match status" value="6"/>
</dbReference>
<feature type="domain" description="SRCR" evidence="13">
    <location>
        <begin position="330"/>
        <end position="430"/>
    </location>
</feature>
<evidence type="ECO:0000256" key="10">
    <source>
        <dbReference type="ARBA" id="ARBA00069168"/>
    </source>
</evidence>
<reference evidence="14" key="1">
    <citation type="journal article" date="2023" name="Science">
        <title>Genome structures resolve the early diversification of teleost fishes.</title>
        <authorList>
            <person name="Parey E."/>
            <person name="Louis A."/>
            <person name="Montfort J."/>
            <person name="Bouchez O."/>
            <person name="Roques C."/>
            <person name="Iampietro C."/>
            <person name="Lluch J."/>
            <person name="Castinel A."/>
            <person name="Donnadieu C."/>
            <person name="Desvignes T."/>
            <person name="Floi Bucao C."/>
            <person name="Jouanno E."/>
            <person name="Wen M."/>
            <person name="Mejri S."/>
            <person name="Dirks R."/>
            <person name="Jansen H."/>
            <person name="Henkel C."/>
            <person name="Chen W.J."/>
            <person name="Zahm M."/>
            <person name="Cabau C."/>
            <person name="Klopp C."/>
            <person name="Thompson A.W."/>
            <person name="Robinson-Rechavi M."/>
            <person name="Braasch I."/>
            <person name="Lecointre G."/>
            <person name="Bobe J."/>
            <person name="Postlethwait J.H."/>
            <person name="Berthelot C."/>
            <person name="Roest Crollius H."/>
            <person name="Guiguen Y."/>
        </authorList>
    </citation>
    <scope>NUCLEOTIDE SEQUENCE</scope>
    <source>
        <strain evidence="14">WJC10195</strain>
    </source>
</reference>
<feature type="disulfide bond" evidence="11">
    <location>
        <begin position="710"/>
        <end position="771"/>
    </location>
</feature>
<name>A0A9Q1FZJ1_SYNKA</name>
<feature type="disulfide bond" evidence="11">
    <location>
        <begin position="855"/>
        <end position="865"/>
    </location>
</feature>
<dbReference type="GO" id="GO:0016020">
    <property type="term" value="C:membrane"/>
    <property type="evidence" value="ECO:0007669"/>
    <property type="project" value="InterPro"/>
</dbReference>
<dbReference type="FunFam" id="3.10.250.10:FF:000006">
    <property type="entry name" value="neurotrypsin isoform X2"/>
    <property type="match status" value="4"/>
</dbReference>
<dbReference type="InterPro" id="IPR036772">
    <property type="entry name" value="SRCR-like_dom_sf"/>
</dbReference>
<feature type="disulfide bond" evidence="11">
    <location>
        <begin position="697"/>
        <end position="761"/>
    </location>
</feature>
<feature type="disulfide bond" evidence="11">
    <location>
        <begin position="511"/>
        <end position="521"/>
    </location>
</feature>
<comment type="function">
    <text evidence="8">Binds to extracellular matrix proteins. Binds to pathogen-associated molecular patterns (PAMPs) present on the cell walls of Gram-positive and Gram-negative bacteria and fungi, behaving as a pattern recognition receptor (PRR). Induces bacterial and fungal aggregation and subsequent inhibition of PAMP-induced cytokine release. Does not possess intrinsic bactericidal activity. May play a role in the innate defense and homeostasis of certain epithelial surfaces.</text>
</comment>
<feature type="disulfide bond" evidence="11">
    <location>
        <begin position="636"/>
        <end position="646"/>
    </location>
</feature>
<gene>
    <name evidence="14" type="ORF">SKAU_G00101480</name>
</gene>
<feature type="disulfide bond" evidence="11">
    <location>
        <begin position="243"/>
        <end position="307"/>
    </location>
</feature>
<evidence type="ECO:0000256" key="9">
    <source>
        <dbReference type="ARBA" id="ARBA00064153"/>
    </source>
</evidence>
<dbReference type="GO" id="GO:0005576">
    <property type="term" value="C:extracellular region"/>
    <property type="evidence" value="ECO:0007669"/>
    <property type="project" value="UniProtKB-SubCell"/>
</dbReference>
<evidence type="ECO:0000256" key="2">
    <source>
        <dbReference type="ARBA" id="ARBA00022525"/>
    </source>
</evidence>
<dbReference type="PRINTS" id="PR00258">
    <property type="entry name" value="SPERACTRCPTR"/>
</dbReference>
<dbReference type="Pfam" id="PF00530">
    <property type="entry name" value="SRCR"/>
    <property type="match status" value="9"/>
</dbReference>
<keyword evidence="12" id="KW-0472">Membrane</keyword>
<organism evidence="14 15">
    <name type="scientific">Synaphobranchus kaupii</name>
    <name type="common">Kaup's arrowtooth eel</name>
    <dbReference type="NCBI Taxonomy" id="118154"/>
    <lineage>
        <taxon>Eukaryota</taxon>
        <taxon>Metazoa</taxon>
        <taxon>Chordata</taxon>
        <taxon>Craniata</taxon>
        <taxon>Vertebrata</taxon>
        <taxon>Euteleostomi</taxon>
        <taxon>Actinopterygii</taxon>
        <taxon>Neopterygii</taxon>
        <taxon>Teleostei</taxon>
        <taxon>Anguilliformes</taxon>
        <taxon>Synaphobranchidae</taxon>
        <taxon>Synaphobranchus</taxon>
    </lineage>
</organism>
<keyword evidence="6" id="KW-0675">Receptor</keyword>
<dbReference type="FunFam" id="3.10.250.10:FF:000007">
    <property type="entry name" value="Soluble scavenger receptor cysteine-rich domain-containing protein SSC5D"/>
    <property type="match status" value="1"/>
</dbReference>
<keyword evidence="4" id="KW-0677">Repeat</keyword>
<dbReference type="PANTHER" id="PTHR19331:SF22">
    <property type="entry name" value="DELETED IN MALIGNANT BRAIN TUMORS 1 PROTEIN"/>
    <property type="match status" value="1"/>
</dbReference>
<feature type="disulfide bond" evidence="11">
    <location>
        <begin position="256"/>
        <end position="317"/>
    </location>
</feature>
<evidence type="ECO:0000256" key="7">
    <source>
        <dbReference type="ARBA" id="ARBA00023180"/>
    </source>
</evidence>
<feature type="disulfide bond" evidence="11">
    <location>
        <begin position="287"/>
        <end position="297"/>
    </location>
</feature>
<keyword evidence="5 11" id="KW-1015">Disulfide bond</keyword>
<feature type="disulfide bond" evidence="11">
    <location>
        <begin position="399"/>
        <end position="409"/>
    </location>
</feature>
<evidence type="ECO:0000259" key="13">
    <source>
        <dbReference type="PROSITE" id="PS50287"/>
    </source>
</evidence>
<dbReference type="PANTHER" id="PTHR19331">
    <property type="entry name" value="SCAVENGER RECEPTOR DOMAIN-CONTAINING"/>
    <property type="match status" value="1"/>
</dbReference>
<dbReference type="EMBL" id="JAINUF010000003">
    <property type="protein sequence ID" value="KAJ8370120.1"/>
    <property type="molecule type" value="Genomic_DNA"/>
</dbReference>
<keyword evidence="12" id="KW-0812">Transmembrane</keyword>
<dbReference type="OrthoDB" id="536948at2759"/>
<evidence type="ECO:0000313" key="14">
    <source>
        <dbReference type="EMBL" id="KAJ8370120.1"/>
    </source>
</evidence>
<feature type="domain" description="SRCR" evidence="13">
    <location>
        <begin position="891"/>
        <end position="991"/>
    </location>
</feature>
<feature type="disulfide bond" evidence="11">
    <location>
        <begin position="929"/>
        <end position="990"/>
    </location>
</feature>
<comment type="caution">
    <text evidence="11">Lacks conserved residue(s) required for the propagation of feature annotation.</text>
</comment>
<dbReference type="FunFam" id="3.10.250.10:FF:000013">
    <property type="entry name" value="CD163 molecule like 1"/>
    <property type="match status" value="1"/>
</dbReference>
<feature type="transmembrane region" description="Helical" evidence="12">
    <location>
        <begin position="20"/>
        <end position="41"/>
    </location>
</feature>
<evidence type="ECO:0000256" key="4">
    <source>
        <dbReference type="ARBA" id="ARBA00022737"/>
    </source>
</evidence>
<feature type="disulfide bond" evidence="11">
    <location>
        <begin position="467"/>
        <end position="531"/>
    </location>
</feature>
<evidence type="ECO:0000256" key="5">
    <source>
        <dbReference type="ARBA" id="ARBA00023157"/>
    </source>
</evidence>
<sequence>MWDLEHAQVVCQVSTPSWLVALLVMLVRLILVVLGTSCLFYSFKSRKLQSGRRHYFRGCRGACITGSNMRLLTAICAFTLLFQASNSQDSVTSYTGPMLRLSGGPNNCSGRVEVYSSGYWGTVCDYGWNLPDAQVVCRELGCGHAWGPSLPWYWYWYWFWMSSGPILMSGLACTGNETSLHDCPRTTPPSWWWCSQYYPASVDCTGPGSSADLNETMARVVGGSSNCAGRLEVYKGGHWGTVCGDYWDLSDAVVACRQLGCEAPDPGTPTSVFGNGYGVILLDDLHCTGNESSLFDCPSRGLAVHNCDHSNDVSVSCTGSNADEYNGTRVRLVDGADQCQGRVEVYQAGHWGTVCQDNWDIVDAIVVCRELGCGAALGAMQYAHFGQGTGFIFLDDVHCTGSEQSLLDCQSNGLGSHNCHHYLDAGVICAGVNITEYNGTRVRLVNGANECEGRVEVYYGGQWGTVCQDYWGIDDAEVVCRQLGCGVPVAALQYAHFGQGTGLIFLDNVHCTGSEQSLLDCQSNGLGSHDCYHFLDAGVICAGVNTTEYNGTRVKVVDGAHRCEGRVEVYYAGHWGTGTGLIFLDDLHCTGSEQSLLDCQSNEVGSHDCGHYEDAAVICAAFGEGQGPILLDDLHCHGNETTLEGCEPEIGMSSHCQHDQDAGVVCSEGSTVRLVNGAHRCAGRVEVRVGGQWGTVCDDYWEMRDAHVVCRELGCGYPLFAPRWASFGQGMGLIALDDVACLGSETSLLNCGHMGHGQHNCFHYEDASVVCSDAAEEPEVYTGPRLRLTNGPNECSGRVEVYYSGMWGTVCDHDWDMNDAMVVCQELACGRPLQAPTFHHFGMGEGLILLDHVSCLGNETALLSCSAAQTGLHDCHHLEDASVICSGRTTVRLVGGSSYCSGRVEVYHNSTWGTVCDHGWDLVNAGVVCREIGCGHALIAPMDATFGLGMGQIWLDDVACTGTEQTLTDCTNRGFGNHNCNHANDASVVCSG</sequence>
<keyword evidence="2" id="KW-0964">Secreted</keyword>
<comment type="caution">
    <text evidence="14">The sequence shown here is derived from an EMBL/GenBank/DDBJ whole genome shotgun (WGS) entry which is preliminary data.</text>
</comment>
<evidence type="ECO:0000256" key="12">
    <source>
        <dbReference type="SAM" id="Phobius"/>
    </source>
</evidence>
<feature type="disulfide bond" evidence="11">
    <location>
        <begin position="960"/>
        <end position="970"/>
    </location>
</feature>
<evidence type="ECO:0000256" key="1">
    <source>
        <dbReference type="ARBA" id="ARBA00004613"/>
    </source>
</evidence>
<feature type="disulfide bond" evidence="11">
    <location>
        <begin position="368"/>
        <end position="429"/>
    </location>
</feature>
<feature type="disulfide bond" evidence="11">
    <location>
        <begin position="824"/>
        <end position="885"/>
    </location>
</feature>
<feature type="disulfide bond" evidence="11">
    <location>
        <begin position="355"/>
        <end position="419"/>
    </location>
</feature>
<feature type="domain" description="SRCR" evidence="13">
    <location>
        <begin position="672"/>
        <end position="772"/>
    </location>
</feature>